<dbReference type="Proteomes" id="UP001161406">
    <property type="component" value="Unassembled WGS sequence"/>
</dbReference>
<sequence>MSSLWTPSRRHFLGLSAAALGAGLLARPALAQSPQHGGTLSVVAASEPPTMTGIAHTGVTFTSPKSTEGLLTFDFDLNPKPLLATQWSISPDGLAYTFTLRQGVKFHDGTPFTAADVAYSISTIKEVHPRGRVTFANLTGIETPDEHTVVLKLSKPAPYLLPALSASETPIVPRHLYEGTAADANPVNNAPIGTGPWVFKEWVRGSHIVWDRNPDYWDQPRPYADQLILRIIPDGSARAAAIETGEINLAPQSPVPLSELARFSTLPNIGVEQRGYSYFNNISRIEFNFDRPYFADVRVRKAFAHLIDRNVIHQTALYGYGTPIPGPISASLTKYYVPDLPTYPIDLAKAEALLDEAGYPRGTDGIRLRLTHDPHPSAEYYKRGGEYIRQALAAAGIEVSLRTQDFATYIKRVYTDRDFDFTFHGMSNLFDPTVGVQRLYWSKNFKPGIPFTNGSHYASDKVDALLEAAAVEVDAARRLELFTAFQRQVVEDVPDIGVVSGVELTLYDKRVADHTIGAEGLNDGLAYAHFTA</sequence>
<organism evidence="6 7">
    <name type="scientific">Devosia yakushimensis</name>
    <dbReference type="NCBI Taxonomy" id="470028"/>
    <lineage>
        <taxon>Bacteria</taxon>
        <taxon>Pseudomonadati</taxon>
        <taxon>Pseudomonadota</taxon>
        <taxon>Alphaproteobacteria</taxon>
        <taxon>Hyphomicrobiales</taxon>
        <taxon>Devosiaceae</taxon>
        <taxon>Devosia</taxon>
    </lineage>
</organism>
<accession>A0ABQ5UFW5</accession>
<dbReference type="InterPro" id="IPR030678">
    <property type="entry name" value="Peptide/Ni-bd"/>
</dbReference>
<reference evidence="6" key="2">
    <citation type="submission" date="2023-01" db="EMBL/GenBank/DDBJ databases">
        <title>Draft genome sequence of Devosia yakushimensis strain NBRC 103855.</title>
        <authorList>
            <person name="Sun Q."/>
            <person name="Mori K."/>
        </authorList>
    </citation>
    <scope>NUCLEOTIDE SEQUENCE</scope>
    <source>
        <strain evidence="6">NBRC 103855</strain>
    </source>
</reference>
<evidence type="ECO:0000313" key="6">
    <source>
        <dbReference type="EMBL" id="GLQ09461.1"/>
    </source>
</evidence>
<dbReference type="PANTHER" id="PTHR30290">
    <property type="entry name" value="PERIPLASMIC BINDING COMPONENT OF ABC TRANSPORTER"/>
    <property type="match status" value="1"/>
</dbReference>
<feature type="signal peptide" evidence="4">
    <location>
        <begin position="1"/>
        <end position="31"/>
    </location>
</feature>
<dbReference type="InterPro" id="IPR039424">
    <property type="entry name" value="SBP_5"/>
</dbReference>
<evidence type="ECO:0000259" key="5">
    <source>
        <dbReference type="Pfam" id="PF00496"/>
    </source>
</evidence>
<dbReference type="PIRSF" id="PIRSF002741">
    <property type="entry name" value="MppA"/>
    <property type="match status" value="1"/>
</dbReference>
<comment type="caution">
    <text evidence="6">The sequence shown here is derived from an EMBL/GenBank/DDBJ whole genome shotgun (WGS) entry which is preliminary data.</text>
</comment>
<keyword evidence="3 4" id="KW-0732">Signal</keyword>
<dbReference type="InterPro" id="IPR000914">
    <property type="entry name" value="SBP_5_dom"/>
</dbReference>
<evidence type="ECO:0000256" key="3">
    <source>
        <dbReference type="ARBA" id="ARBA00022729"/>
    </source>
</evidence>
<dbReference type="EMBL" id="BSNG01000001">
    <property type="protein sequence ID" value="GLQ09461.1"/>
    <property type="molecule type" value="Genomic_DNA"/>
</dbReference>
<dbReference type="InterPro" id="IPR006311">
    <property type="entry name" value="TAT_signal"/>
</dbReference>
<evidence type="ECO:0000256" key="1">
    <source>
        <dbReference type="ARBA" id="ARBA00004418"/>
    </source>
</evidence>
<comment type="subcellular location">
    <subcellularLocation>
        <location evidence="1">Periplasm</location>
    </subcellularLocation>
</comment>
<dbReference type="SUPFAM" id="SSF53850">
    <property type="entry name" value="Periplasmic binding protein-like II"/>
    <property type="match status" value="1"/>
</dbReference>
<evidence type="ECO:0000256" key="2">
    <source>
        <dbReference type="ARBA" id="ARBA00005695"/>
    </source>
</evidence>
<comment type="similarity">
    <text evidence="2">Belongs to the bacterial solute-binding protein 5 family.</text>
</comment>
<evidence type="ECO:0000313" key="7">
    <source>
        <dbReference type="Proteomes" id="UP001161406"/>
    </source>
</evidence>
<dbReference type="RefSeq" id="WP_284389264.1">
    <property type="nucleotide sequence ID" value="NZ_BSNG01000001.1"/>
</dbReference>
<feature type="chain" id="PRO_5047243885" evidence="4">
    <location>
        <begin position="32"/>
        <end position="532"/>
    </location>
</feature>
<dbReference type="CDD" id="cd08517">
    <property type="entry name" value="PBP2_NikA_DppA_OppA_like_13"/>
    <property type="match status" value="1"/>
</dbReference>
<dbReference type="Gene3D" id="3.10.105.10">
    <property type="entry name" value="Dipeptide-binding Protein, Domain 3"/>
    <property type="match status" value="1"/>
</dbReference>
<proteinExistence type="inferred from homology"/>
<dbReference type="PANTHER" id="PTHR30290:SF38">
    <property type="entry name" value="D,D-DIPEPTIDE-BINDING PERIPLASMIC PROTEIN DDPA-RELATED"/>
    <property type="match status" value="1"/>
</dbReference>
<reference evidence="6" key="1">
    <citation type="journal article" date="2014" name="Int. J. Syst. Evol. Microbiol.">
        <title>Complete genome of a new Firmicutes species belonging to the dominant human colonic microbiota ('Ruminococcus bicirculans') reveals two chromosomes and a selective capacity to utilize plant glucans.</title>
        <authorList>
            <consortium name="NISC Comparative Sequencing Program"/>
            <person name="Wegmann U."/>
            <person name="Louis P."/>
            <person name="Goesmann A."/>
            <person name="Henrissat B."/>
            <person name="Duncan S.H."/>
            <person name="Flint H.J."/>
        </authorList>
    </citation>
    <scope>NUCLEOTIDE SEQUENCE</scope>
    <source>
        <strain evidence="6">NBRC 103855</strain>
    </source>
</reference>
<dbReference type="Pfam" id="PF00496">
    <property type="entry name" value="SBP_bac_5"/>
    <property type="match status" value="1"/>
</dbReference>
<protein>
    <submittedName>
        <fullName evidence="6">Peptide ABC transporter substrate-binding protein</fullName>
    </submittedName>
</protein>
<dbReference type="Gene3D" id="3.40.190.10">
    <property type="entry name" value="Periplasmic binding protein-like II"/>
    <property type="match status" value="1"/>
</dbReference>
<dbReference type="PROSITE" id="PS51318">
    <property type="entry name" value="TAT"/>
    <property type="match status" value="1"/>
</dbReference>
<gene>
    <name evidence="6" type="ORF">GCM10007913_13930</name>
</gene>
<evidence type="ECO:0000256" key="4">
    <source>
        <dbReference type="SAM" id="SignalP"/>
    </source>
</evidence>
<feature type="domain" description="Solute-binding protein family 5" evidence="5">
    <location>
        <begin position="79"/>
        <end position="443"/>
    </location>
</feature>
<keyword evidence="7" id="KW-1185">Reference proteome</keyword>
<name>A0ABQ5UFW5_9HYPH</name>